<feature type="region of interest" description="Disordered" evidence="4">
    <location>
        <begin position="403"/>
        <end position="426"/>
    </location>
</feature>
<reference evidence="6" key="1">
    <citation type="journal article" date="2021" name="Proc. Natl. Acad. Sci. U.S.A.">
        <title>Three genomes in the algal genus Volvox reveal the fate of a haploid sex-determining region after a transition to homothallism.</title>
        <authorList>
            <person name="Yamamoto K."/>
            <person name="Hamaji T."/>
            <person name="Kawai-Toyooka H."/>
            <person name="Matsuzaki R."/>
            <person name="Takahashi F."/>
            <person name="Nishimura Y."/>
            <person name="Kawachi M."/>
            <person name="Noguchi H."/>
            <person name="Minakuchi Y."/>
            <person name="Umen J.G."/>
            <person name="Toyoda A."/>
            <person name="Nozaki H."/>
        </authorList>
    </citation>
    <scope>NUCLEOTIDE SEQUENCE</scope>
    <source>
        <strain evidence="6">NIES-3780</strain>
    </source>
</reference>
<feature type="region of interest" description="Disordered" evidence="4">
    <location>
        <begin position="215"/>
        <end position="302"/>
    </location>
</feature>
<dbReference type="Gene3D" id="3.40.1000.30">
    <property type="match status" value="1"/>
</dbReference>
<gene>
    <name evidence="6" type="ORF">Vafri_8130</name>
</gene>
<feature type="compositionally biased region" description="Basic and acidic residues" evidence="4">
    <location>
        <begin position="275"/>
        <end position="289"/>
    </location>
</feature>
<comment type="subcellular location">
    <subcellularLocation>
        <location evidence="1">Cytoplasm</location>
    </subcellularLocation>
</comment>
<feature type="compositionally biased region" description="Gly residues" evidence="4">
    <location>
        <begin position="144"/>
        <end position="154"/>
    </location>
</feature>
<comment type="caution">
    <text evidence="6">The sequence shown here is derived from an EMBL/GenBank/DDBJ whole genome shotgun (WGS) entry which is preliminary data.</text>
</comment>
<proteinExistence type="inferred from homology"/>
<dbReference type="InterPro" id="IPR013886">
    <property type="entry name" value="PI31_Prot_C"/>
</dbReference>
<protein>
    <recommendedName>
        <fullName evidence="5">PI31 proteasome regulator C-terminal domain-containing protein</fullName>
    </recommendedName>
</protein>
<dbReference type="InterPro" id="IPR045128">
    <property type="entry name" value="PI31-like"/>
</dbReference>
<name>A0A8J4EXL2_9CHLO</name>
<comment type="similarity">
    <text evidence="2">Belongs to the proteasome inhibitor PI31 family.</text>
</comment>
<evidence type="ECO:0000259" key="5">
    <source>
        <dbReference type="Pfam" id="PF08577"/>
    </source>
</evidence>
<dbReference type="PANTHER" id="PTHR13266">
    <property type="entry name" value="PROTEASOME INHIBITOR"/>
    <property type="match status" value="1"/>
</dbReference>
<dbReference type="AlphaFoldDB" id="A0A8J4EXL2"/>
<organism evidence="6 7">
    <name type="scientific">Volvox africanus</name>
    <dbReference type="NCBI Taxonomy" id="51714"/>
    <lineage>
        <taxon>Eukaryota</taxon>
        <taxon>Viridiplantae</taxon>
        <taxon>Chlorophyta</taxon>
        <taxon>core chlorophytes</taxon>
        <taxon>Chlorophyceae</taxon>
        <taxon>CS clade</taxon>
        <taxon>Chlamydomonadales</taxon>
        <taxon>Volvocaceae</taxon>
        <taxon>Volvox</taxon>
    </lineage>
</organism>
<dbReference type="GO" id="GO:0070628">
    <property type="term" value="F:proteasome binding"/>
    <property type="evidence" value="ECO:0007669"/>
    <property type="project" value="InterPro"/>
</dbReference>
<keyword evidence="7" id="KW-1185">Reference proteome</keyword>
<keyword evidence="3" id="KW-0963">Cytoplasm</keyword>
<accession>A0A8J4EXL2</accession>
<dbReference type="GO" id="GO:0005737">
    <property type="term" value="C:cytoplasm"/>
    <property type="evidence" value="ECO:0007669"/>
    <property type="project" value="UniProtKB-SubCell"/>
</dbReference>
<dbReference type="EMBL" id="BNCO01000012">
    <property type="protein sequence ID" value="GIL52192.1"/>
    <property type="molecule type" value="Genomic_DNA"/>
</dbReference>
<evidence type="ECO:0000313" key="7">
    <source>
        <dbReference type="Proteomes" id="UP000747399"/>
    </source>
</evidence>
<dbReference type="PANTHER" id="PTHR13266:SF1">
    <property type="entry name" value="PROTEASOME INHIBITOR PI31 SUBUNIT"/>
    <property type="match status" value="1"/>
</dbReference>
<evidence type="ECO:0000256" key="2">
    <source>
        <dbReference type="ARBA" id="ARBA00006405"/>
    </source>
</evidence>
<evidence type="ECO:0000256" key="3">
    <source>
        <dbReference type="ARBA" id="ARBA00022490"/>
    </source>
</evidence>
<evidence type="ECO:0000313" key="6">
    <source>
        <dbReference type="EMBL" id="GIL52192.1"/>
    </source>
</evidence>
<feature type="compositionally biased region" description="Low complexity" evidence="4">
    <location>
        <begin position="220"/>
        <end position="256"/>
    </location>
</feature>
<dbReference type="GO" id="GO:0004866">
    <property type="term" value="F:endopeptidase inhibitor activity"/>
    <property type="evidence" value="ECO:0007669"/>
    <property type="project" value="InterPro"/>
</dbReference>
<feature type="compositionally biased region" description="Basic and acidic residues" evidence="4">
    <location>
        <begin position="257"/>
        <end position="266"/>
    </location>
</feature>
<feature type="domain" description="PI31 proteasome regulator C-terminal" evidence="5">
    <location>
        <begin position="307"/>
        <end position="384"/>
    </location>
</feature>
<sequence>MATPQALTAVIRASRPDFKSTADKAAFAVHAILSVNGLSLRRVGKDVDASVEQGFASLPGEEADLANWNQEAQQTEGGMYSFLYVPESGSVQRPIVQQQQDKLQPPLLLVKCLRLAMGPPAAGTTGGDTSRDAKAGDVNASRAGGFGGDGGGSGDGPRAGGVLLVSLADVSSGHPPVTLELQVDRYVSSLAPGGAGYEHLDELIRRVQEALEEALDEAEASSSRPVGATSTSSAAGRASRGGRSSTAAAATEAVQRQQEEAEEASRTLRQAVPDDEARQRRDPLRDERFPQAVFPSRMPPGWGPIGVGDEDLVPGGLPRPPGLGGLGAGVPLGPRGLGGGMHVGPENPIFADRLRHPRGGPGFPPGVIGGGGVMPGMRWDPIAPEGLQGWAPDDYARAGRTQHDEGLNDIGRPHPGRGPDWDNMFG</sequence>
<dbReference type="Proteomes" id="UP000747399">
    <property type="component" value="Unassembled WGS sequence"/>
</dbReference>
<feature type="region of interest" description="Disordered" evidence="4">
    <location>
        <begin position="121"/>
        <end position="154"/>
    </location>
</feature>
<dbReference type="Pfam" id="PF08577">
    <property type="entry name" value="PI31_Prot_C"/>
    <property type="match status" value="1"/>
</dbReference>
<evidence type="ECO:0000256" key="4">
    <source>
        <dbReference type="SAM" id="MobiDB-lite"/>
    </source>
</evidence>
<evidence type="ECO:0000256" key="1">
    <source>
        <dbReference type="ARBA" id="ARBA00004496"/>
    </source>
</evidence>
<dbReference type="GO" id="GO:0043161">
    <property type="term" value="P:proteasome-mediated ubiquitin-dependent protein catabolic process"/>
    <property type="evidence" value="ECO:0007669"/>
    <property type="project" value="InterPro"/>
</dbReference>